<organism evidence="2 3">
    <name type="scientific">Candidatus Giovannonibacteria bacterium RIFCSPHIGHO2_02_42_15</name>
    <dbReference type="NCBI Taxonomy" id="1798329"/>
    <lineage>
        <taxon>Bacteria</taxon>
        <taxon>Candidatus Giovannoniibacteriota</taxon>
    </lineage>
</organism>
<evidence type="ECO:0000313" key="2">
    <source>
        <dbReference type="EMBL" id="OGF64845.1"/>
    </source>
</evidence>
<keyword evidence="1" id="KW-0472">Membrane</keyword>
<name>A0A1F5VN67_9BACT</name>
<accession>A0A1F5VN67</accession>
<comment type="caution">
    <text evidence="2">The sequence shown here is derived from an EMBL/GenBank/DDBJ whole genome shotgun (WGS) entry which is preliminary data.</text>
</comment>
<reference evidence="2 3" key="1">
    <citation type="journal article" date="2016" name="Nat. Commun.">
        <title>Thousands of microbial genomes shed light on interconnected biogeochemical processes in an aquifer system.</title>
        <authorList>
            <person name="Anantharaman K."/>
            <person name="Brown C.T."/>
            <person name="Hug L.A."/>
            <person name="Sharon I."/>
            <person name="Castelle C.J."/>
            <person name="Probst A.J."/>
            <person name="Thomas B.C."/>
            <person name="Singh A."/>
            <person name="Wilkins M.J."/>
            <person name="Karaoz U."/>
            <person name="Brodie E.L."/>
            <person name="Williams K.H."/>
            <person name="Hubbard S.S."/>
            <person name="Banfield J.F."/>
        </authorList>
    </citation>
    <scope>NUCLEOTIDE SEQUENCE [LARGE SCALE GENOMIC DNA]</scope>
</reference>
<feature type="transmembrane region" description="Helical" evidence="1">
    <location>
        <begin position="6"/>
        <end position="23"/>
    </location>
</feature>
<keyword evidence="1" id="KW-0812">Transmembrane</keyword>
<evidence type="ECO:0000256" key="1">
    <source>
        <dbReference type="SAM" id="Phobius"/>
    </source>
</evidence>
<feature type="transmembrane region" description="Helical" evidence="1">
    <location>
        <begin position="79"/>
        <end position="96"/>
    </location>
</feature>
<evidence type="ECO:0000313" key="3">
    <source>
        <dbReference type="Proteomes" id="UP000177451"/>
    </source>
</evidence>
<gene>
    <name evidence="2" type="ORF">A2Z53_02245</name>
</gene>
<dbReference type="Proteomes" id="UP000177451">
    <property type="component" value="Unassembled WGS sequence"/>
</dbReference>
<proteinExistence type="predicted"/>
<keyword evidence="1" id="KW-1133">Transmembrane helix</keyword>
<sequence length="102" mass="11727">MFTTIILFYGLILLIPVILSELGNKIFKGYSTWFYIFYFVIGIPAIVFITGPFYESISCVKNAGGFDTGLDNINCQFNSMRFFGLGILWHIIWFFISKNKKA</sequence>
<dbReference type="AlphaFoldDB" id="A0A1F5VN67"/>
<protein>
    <submittedName>
        <fullName evidence="2">Uncharacterized protein</fullName>
    </submittedName>
</protein>
<dbReference type="EMBL" id="MFHH01000033">
    <property type="protein sequence ID" value="OGF64845.1"/>
    <property type="molecule type" value="Genomic_DNA"/>
</dbReference>
<feature type="transmembrane region" description="Helical" evidence="1">
    <location>
        <begin position="35"/>
        <end position="54"/>
    </location>
</feature>